<keyword evidence="5" id="KW-0408">Iron</keyword>
<dbReference type="AlphaFoldDB" id="A0A9W8TQI1"/>
<dbReference type="Pfam" id="PF00067">
    <property type="entry name" value="p450"/>
    <property type="match status" value="1"/>
</dbReference>
<organism evidence="6 7">
    <name type="scientific">Xylaria arbuscula</name>
    <dbReference type="NCBI Taxonomy" id="114810"/>
    <lineage>
        <taxon>Eukaryota</taxon>
        <taxon>Fungi</taxon>
        <taxon>Dikarya</taxon>
        <taxon>Ascomycota</taxon>
        <taxon>Pezizomycotina</taxon>
        <taxon>Sordariomycetes</taxon>
        <taxon>Xylariomycetidae</taxon>
        <taxon>Xylariales</taxon>
        <taxon>Xylariaceae</taxon>
        <taxon>Xylaria</taxon>
    </lineage>
</organism>
<evidence type="ECO:0000256" key="3">
    <source>
        <dbReference type="ARBA" id="ARBA00022617"/>
    </source>
</evidence>
<comment type="caution">
    <text evidence="6">The sequence shown here is derived from an EMBL/GenBank/DDBJ whole genome shotgun (WGS) entry which is preliminary data.</text>
</comment>
<dbReference type="PANTHER" id="PTHR24305:SF210">
    <property type="entry name" value="CYTOCHROME P450 MONOOXYGENASE ASQL-RELATED"/>
    <property type="match status" value="1"/>
</dbReference>
<dbReference type="Proteomes" id="UP001148614">
    <property type="component" value="Unassembled WGS sequence"/>
</dbReference>
<sequence>MCGTPITGRYPWATEKVLKRYGDVVRIAPNELLFFTLEAFTDIYSAHVKNLEAFPKTNINNRGDKHGGLLFEQDPVRHRQVAKQIAPAFSPKSTRAKETRIRGYIDIFVEKMRVYGRNGVDVSKWCNWLAMDISADMAYNREMHQMRDMKNSVFLDVLLGFNAYTTIDQVSKRFPILGHLKVFFIPLSRIQSMKEMNQTSREELQRRIEKKGNTENLDFFEQLVPSKRVVPGNTDDFRHLEQVATQLLFAGFEPISVWMYSMLFQLVKHPKCLSILTAEIRSAFQSYDDISSVDLAKLEYMTACLEESMRLLPSNNTGLPRVSPGATVDKTYVPSGVTSSPFLIFH</sequence>
<evidence type="ECO:0000256" key="2">
    <source>
        <dbReference type="ARBA" id="ARBA00010617"/>
    </source>
</evidence>
<dbReference type="Gene3D" id="1.10.630.10">
    <property type="entry name" value="Cytochrome P450"/>
    <property type="match status" value="1"/>
</dbReference>
<dbReference type="InterPro" id="IPR036396">
    <property type="entry name" value="Cyt_P450_sf"/>
</dbReference>
<comment type="cofactor">
    <cofactor evidence="1">
        <name>heme</name>
        <dbReference type="ChEBI" id="CHEBI:30413"/>
    </cofactor>
</comment>
<dbReference type="InterPro" id="IPR050121">
    <property type="entry name" value="Cytochrome_P450_monoxygenase"/>
</dbReference>
<dbReference type="GO" id="GO:0020037">
    <property type="term" value="F:heme binding"/>
    <property type="evidence" value="ECO:0007669"/>
    <property type="project" value="InterPro"/>
</dbReference>
<keyword evidence="7" id="KW-1185">Reference proteome</keyword>
<dbReference type="GO" id="GO:0005506">
    <property type="term" value="F:iron ion binding"/>
    <property type="evidence" value="ECO:0007669"/>
    <property type="project" value="InterPro"/>
</dbReference>
<dbReference type="VEuPathDB" id="FungiDB:F4678DRAFT_200259"/>
<comment type="similarity">
    <text evidence="2">Belongs to the cytochrome P450 family.</text>
</comment>
<dbReference type="GO" id="GO:0016705">
    <property type="term" value="F:oxidoreductase activity, acting on paired donors, with incorporation or reduction of molecular oxygen"/>
    <property type="evidence" value="ECO:0007669"/>
    <property type="project" value="InterPro"/>
</dbReference>
<dbReference type="InterPro" id="IPR001128">
    <property type="entry name" value="Cyt_P450"/>
</dbReference>
<dbReference type="PANTHER" id="PTHR24305">
    <property type="entry name" value="CYTOCHROME P450"/>
    <property type="match status" value="1"/>
</dbReference>
<keyword evidence="4" id="KW-0479">Metal-binding</keyword>
<evidence type="ECO:0000256" key="5">
    <source>
        <dbReference type="ARBA" id="ARBA00023004"/>
    </source>
</evidence>
<proteinExistence type="inferred from homology"/>
<dbReference type="SUPFAM" id="SSF48264">
    <property type="entry name" value="Cytochrome P450"/>
    <property type="match status" value="1"/>
</dbReference>
<gene>
    <name evidence="6" type="ORF">NPX13_g467</name>
</gene>
<name>A0A9W8TQI1_9PEZI</name>
<evidence type="ECO:0000256" key="1">
    <source>
        <dbReference type="ARBA" id="ARBA00001971"/>
    </source>
</evidence>
<evidence type="ECO:0000256" key="4">
    <source>
        <dbReference type="ARBA" id="ARBA00022723"/>
    </source>
</evidence>
<reference evidence="6" key="1">
    <citation type="submission" date="2022-07" db="EMBL/GenBank/DDBJ databases">
        <title>Genome Sequence of Xylaria arbuscula.</title>
        <authorList>
            <person name="Buettner E."/>
        </authorList>
    </citation>
    <scope>NUCLEOTIDE SEQUENCE</scope>
    <source>
        <strain evidence="6">VT107</strain>
    </source>
</reference>
<evidence type="ECO:0008006" key="8">
    <source>
        <dbReference type="Google" id="ProtNLM"/>
    </source>
</evidence>
<keyword evidence="3" id="KW-0349">Heme</keyword>
<dbReference type="GO" id="GO:0004497">
    <property type="term" value="F:monooxygenase activity"/>
    <property type="evidence" value="ECO:0007669"/>
    <property type="project" value="InterPro"/>
</dbReference>
<dbReference type="EMBL" id="JANPWZ010000030">
    <property type="protein sequence ID" value="KAJ3580102.1"/>
    <property type="molecule type" value="Genomic_DNA"/>
</dbReference>
<evidence type="ECO:0000313" key="6">
    <source>
        <dbReference type="EMBL" id="KAJ3580102.1"/>
    </source>
</evidence>
<accession>A0A9W8TQI1</accession>
<protein>
    <recommendedName>
        <fullName evidence="8">Cytochrome P450</fullName>
    </recommendedName>
</protein>
<evidence type="ECO:0000313" key="7">
    <source>
        <dbReference type="Proteomes" id="UP001148614"/>
    </source>
</evidence>